<dbReference type="RefSeq" id="WP_345139181.1">
    <property type="nucleotide sequence ID" value="NZ_BAABDU010000002.1"/>
</dbReference>
<dbReference type="EMBL" id="BAABDU010000002">
    <property type="protein sequence ID" value="GAA3755990.1"/>
    <property type="molecule type" value="Genomic_DNA"/>
</dbReference>
<gene>
    <name evidence="1" type="ORF">GCM10022423_02600</name>
</gene>
<dbReference type="Proteomes" id="UP001500748">
    <property type="component" value="Unassembled WGS sequence"/>
</dbReference>
<sequence length="107" mass="13017">MKEIKKTILKIDKKYTRKLIRALELAGQAVSELQMLNRKNKKDTNRIYNVEDFYIQLEEIDNSLHFWFYSDELTNWMEGKKGINFSIFFDENCNEGRIQYYRDSFIE</sequence>
<comment type="caution">
    <text evidence="1">The sequence shown here is derived from an EMBL/GenBank/DDBJ whole genome shotgun (WGS) entry which is preliminary data.</text>
</comment>
<reference evidence="2" key="1">
    <citation type="journal article" date="2019" name="Int. J. Syst. Evol. Microbiol.">
        <title>The Global Catalogue of Microorganisms (GCM) 10K type strain sequencing project: providing services to taxonomists for standard genome sequencing and annotation.</title>
        <authorList>
            <consortium name="The Broad Institute Genomics Platform"/>
            <consortium name="The Broad Institute Genome Sequencing Center for Infectious Disease"/>
            <person name="Wu L."/>
            <person name="Ma J."/>
        </authorList>
    </citation>
    <scope>NUCLEOTIDE SEQUENCE [LARGE SCALE GENOMIC DNA]</scope>
    <source>
        <strain evidence="2">JCM 17337</strain>
    </source>
</reference>
<name>A0ABP7G6Q3_9FLAO</name>
<evidence type="ECO:0000313" key="1">
    <source>
        <dbReference type="EMBL" id="GAA3755990.1"/>
    </source>
</evidence>
<organism evidence="1 2">
    <name type="scientific">Flavobacterium ginsengiterrae</name>
    <dbReference type="NCBI Taxonomy" id="871695"/>
    <lineage>
        <taxon>Bacteria</taxon>
        <taxon>Pseudomonadati</taxon>
        <taxon>Bacteroidota</taxon>
        <taxon>Flavobacteriia</taxon>
        <taxon>Flavobacteriales</taxon>
        <taxon>Flavobacteriaceae</taxon>
        <taxon>Flavobacterium</taxon>
    </lineage>
</organism>
<protein>
    <recommendedName>
        <fullName evidence="3">MqsR (Motility quorum-sensing regulator) toxin of toxin-antitoxin system</fullName>
    </recommendedName>
</protein>
<evidence type="ECO:0000313" key="2">
    <source>
        <dbReference type="Proteomes" id="UP001500748"/>
    </source>
</evidence>
<proteinExistence type="predicted"/>
<evidence type="ECO:0008006" key="3">
    <source>
        <dbReference type="Google" id="ProtNLM"/>
    </source>
</evidence>
<keyword evidence="2" id="KW-1185">Reference proteome</keyword>
<accession>A0ABP7G6Q3</accession>